<evidence type="ECO:0000256" key="1">
    <source>
        <dbReference type="SAM" id="MobiDB-lite"/>
    </source>
</evidence>
<reference evidence="3" key="2">
    <citation type="submission" date="2013-12" db="EMBL/GenBank/DDBJ databases">
        <authorList>
            <person name="Yu Y."/>
            <person name="Lee S."/>
            <person name="de Baynast K."/>
            <person name="Wissotski M."/>
            <person name="Liu L."/>
            <person name="Talag J."/>
            <person name="Goicoechea J."/>
            <person name="Angelova A."/>
            <person name="Jetty R."/>
            <person name="Kudrna D."/>
            <person name="Golser W."/>
            <person name="Rivera L."/>
            <person name="Zhang J."/>
            <person name="Wing R."/>
        </authorList>
    </citation>
    <scope>NUCLEOTIDE SEQUENCE</scope>
</reference>
<evidence type="ECO:0000313" key="3">
    <source>
        <dbReference type="Proteomes" id="UP000032180"/>
    </source>
</evidence>
<evidence type="ECO:0000313" key="2">
    <source>
        <dbReference type="EnsemblPlants" id="LPERR11G17230.1"/>
    </source>
</evidence>
<reference evidence="2" key="3">
    <citation type="submission" date="2015-04" db="UniProtKB">
        <authorList>
            <consortium name="EnsemblPlants"/>
        </authorList>
    </citation>
    <scope>IDENTIFICATION</scope>
</reference>
<dbReference type="Proteomes" id="UP000032180">
    <property type="component" value="Chromosome 11"/>
</dbReference>
<keyword evidence="3" id="KW-1185">Reference proteome</keyword>
<organism evidence="2 3">
    <name type="scientific">Leersia perrieri</name>
    <dbReference type="NCBI Taxonomy" id="77586"/>
    <lineage>
        <taxon>Eukaryota</taxon>
        <taxon>Viridiplantae</taxon>
        <taxon>Streptophyta</taxon>
        <taxon>Embryophyta</taxon>
        <taxon>Tracheophyta</taxon>
        <taxon>Spermatophyta</taxon>
        <taxon>Magnoliopsida</taxon>
        <taxon>Liliopsida</taxon>
        <taxon>Poales</taxon>
        <taxon>Poaceae</taxon>
        <taxon>BOP clade</taxon>
        <taxon>Oryzoideae</taxon>
        <taxon>Oryzeae</taxon>
        <taxon>Oryzinae</taxon>
        <taxon>Leersia</taxon>
    </lineage>
</organism>
<dbReference type="AlphaFoldDB" id="A0A0D9XUJ7"/>
<accession>A0A0D9XUJ7</accession>
<dbReference type="Gramene" id="LPERR11G17230.1">
    <property type="protein sequence ID" value="LPERR11G17230.1"/>
    <property type="gene ID" value="LPERR11G17230"/>
</dbReference>
<reference evidence="2 3" key="1">
    <citation type="submission" date="2012-08" db="EMBL/GenBank/DDBJ databases">
        <title>Oryza genome evolution.</title>
        <authorList>
            <person name="Wing R.A."/>
        </authorList>
    </citation>
    <scope>NUCLEOTIDE SEQUENCE</scope>
</reference>
<proteinExistence type="predicted"/>
<protein>
    <submittedName>
        <fullName evidence="2">Uncharacterized protein</fullName>
    </submittedName>
</protein>
<dbReference type="HOGENOM" id="CLU_1858130_0_0_1"/>
<name>A0A0D9XUJ7_9ORYZ</name>
<feature type="region of interest" description="Disordered" evidence="1">
    <location>
        <begin position="113"/>
        <end position="138"/>
    </location>
</feature>
<sequence>MDIDTLVEKTMATAVHNEPDIDVKKEEEKLKRKRKKVNMMVEVVVNGGDLDYVLSFEEHEDEFSSLFEKSTELMLERQEMFRRQIENFGYAFVHGKREVILTDDDDEEECEIVTDNDEEDFFTDDEEEESYTDNEEAL</sequence>
<dbReference type="EnsemblPlants" id="LPERR11G17230.1">
    <property type="protein sequence ID" value="LPERR11G17230.1"/>
    <property type="gene ID" value="LPERR11G17230"/>
</dbReference>